<feature type="transmembrane region" description="Helical" evidence="6">
    <location>
        <begin position="250"/>
        <end position="269"/>
    </location>
</feature>
<keyword evidence="6" id="KW-0813">Transport</keyword>
<feature type="transmembrane region" description="Helical" evidence="6">
    <location>
        <begin position="168"/>
        <end position="190"/>
    </location>
</feature>
<comment type="catalytic activity">
    <reaction evidence="6">
        <text>a quinone + NADH + 5 H(+)(in) = a quinol + NAD(+) + 4 H(+)(out)</text>
        <dbReference type="Rhea" id="RHEA:57888"/>
        <dbReference type="ChEBI" id="CHEBI:15378"/>
        <dbReference type="ChEBI" id="CHEBI:24646"/>
        <dbReference type="ChEBI" id="CHEBI:57540"/>
        <dbReference type="ChEBI" id="CHEBI:57945"/>
        <dbReference type="ChEBI" id="CHEBI:132124"/>
    </reaction>
</comment>
<keyword evidence="3 6" id="KW-0812">Transmembrane</keyword>
<protein>
    <recommendedName>
        <fullName evidence="6">NADH-quinone oxidoreductase subunit N</fullName>
        <ecNumber evidence="6">7.1.1.-</ecNumber>
    </recommendedName>
    <alternativeName>
        <fullName evidence="6">NADH dehydrogenase I subunit N</fullName>
    </alternativeName>
    <alternativeName>
        <fullName evidence="6">NDH-1 subunit N</fullName>
    </alternativeName>
</protein>
<comment type="similarity">
    <text evidence="6">Belongs to the complex I subunit 2 family.</text>
</comment>
<reference evidence="9 10" key="1">
    <citation type="journal article" date="2023" name="Antonie Van Leeuwenhoek">
        <title>Mesoterricola silvestris gen. nov., sp. nov., Mesoterricola sediminis sp. nov., Geothrix oryzae sp. nov., Geothrix edaphica sp. nov., Geothrix rubra sp. nov., and Geothrix limicola sp. nov., six novel members of Acidobacteriota isolated from soils.</title>
        <authorList>
            <person name="Itoh H."/>
            <person name="Sugisawa Y."/>
            <person name="Mise K."/>
            <person name="Xu Z."/>
            <person name="Kuniyasu M."/>
            <person name="Ushijima N."/>
            <person name="Kawano K."/>
            <person name="Kobayashi E."/>
            <person name="Shiratori Y."/>
            <person name="Masuda Y."/>
            <person name="Senoo K."/>
        </authorList>
    </citation>
    <scope>NUCLEOTIDE SEQUENCE [LARGE SCALE GENOMIC DNA]</scope>
    <source>
        <strain evidence="9 10">Red803</strain>
    </source>
</reference>
<dbReference type="InterPro" id="IPR001750">
    <property type="entry name" value="ND/Mrp_TM"/>
</dbReference>
<gene>
    <name evidence="9" type="primary">nuoN_2</name>
    <name evidence="6" type="synonym">nuoN</name>
    <name evidence="9" type="ORF">GETHPA_25890</name>
</gene>
<dbReference type="PANTHER" id="PTHR22773">
    <property type="entry name" value="NADH DEHYDROGENASE"/>
    <property type="match status" value="1"/>
</dbReference>
<keyword evidence="10" id="KW-1185">Reference proteome</keyword>
<sequence>MTGFAQGLLDALLRDAHLITPQLFLMTVATLMLWPGDLFVNRGSKHQWAPVTLVILAITAMLVVRTENGLGFGRMFQMDGLTRGFELLSILGAAGAVALSQRVLNGLKQQTVEYYALILFSLSGMLFLCGATDLISVYFSLELMAVCIYILVAYLRDWSTSVEAGMKYFLLGAFSSGILVYGISLLYGAAGGTTTNLADLNQALALVPKPDSLLVFGGVLMVLVGMAFKVAAVPFHMWSPDAYEGAPTPITAFMATAPKAAALAAFLRVFGTGFHGLFTEWVLPLSYIAGASMILGNVAAVKQVSMKRLLAYSSIAHVGYMLLGVLSADPVAGAQAVWLYMAIYIFMNIGAFAVVIYLQGKGEGERIEDFKGLGRKHPVLGFAMMMFLLSLAGIPPLLGFFGKFYLFKLAIEQGHVTLTVIALLTSAVSAYYYLGVVNQMYFREPAEGEAPALGTLPTFIVGVACLVILVGTAFGPWLLEWAGKVALS</sequence>
<comment type="caution">
    <text evidence="9">The sequence shown here is derived from an EMBL/GenBank/DDBJ whole genome shotgun (WGS) entry which is preliminary data.</text>
</comment>
<evidence type="ECO:0000259" key="8">
    <source>
        <dbReference type="Pfam" id="PF00361"/>
    </source>
</evidence>
<feature type="transmembrane region" description="Helical" evidence="6">
    <location>
        <begin position="309"/>
        <end position="326"/>
    </location>
</feature>
<dbReference type="HAMAP" id="MF_00445">
    <property type="entry name" value="NDH1_NuoN_1"/>
    <property type="match status" value="1"/>
</dbReference>
<evidence type="ECO:0000256" key="2">
    <source>
        <dbReference type="ARBA" id="ARBA00022519"/>
    </source>
</evidence>
<dbReference type="NCBIfam" id="TIGR01770">
    <property type="entry name" value="NDH_I_N"/>
    <property type="match status" value="1"/>
</dbReference>
<feature type="transmembrane region" description="Helical" evidence="6">
    <location>
        <begin position="137"/>
        <end position="156"/>
    </location>
</feature>
<keyword evidence="4 6" id="KW-1133">Transmembrane helix</keyword>
<dbReference type="Proteomes" id="UP001165089">
    <property type="component" value="Unassembled WGS sequence"/>
</dbReference>
<evidence type="ECO:0000256" key="4">
    <source>
        <dbReference type="ARBA" id="ARBA00022989"/>
    </source>
</evidence>
<evidence type="ECO:0000256" key="6">
    <source>
        <dbReference type="HAMAP-Rule" id="MF_00445"/>
    </source>
</evidence>
<comment type="function">
    <text evidence="6">NDH-1 shuttles electrons from NADH, via FMN and iron-sulfur (Fe-S) centers, to quinones in the respiratory chain. The immediate electron acceptor for the enzyme in this species is believed to be ubiquinone. Couples the redox reaction to proton translocation (for every two electrons transferred, four hydrogen ions are translocated across the cytoplasmic membrane), and thus conserves the redox energy in a proton gradient.</text>
</comment>
<evidence type="ECO:0000313" key="10">
    <source>
        <dbReference type="Proteomes" id="UP001165089"/>
    </source>
</evidence>
<keyword evidence="2" id="KW-0997">Cell inner membrane</keyword>
<dbReference type="RefSeq" id="WP_285726924.1">
    <property type="nucleotide sequence ID" value="NZ_BSDD01000005.1"/>
</dbReference>
<feature type="transmembrane region" description="Helical" evidence="6">
    <location>
        <begin position="338"/>
        <end position="358"/>
    </location>
</feature>
<keyword evidence="6" id="KW-0830">Ubiquinone</keyword>
<keyword evidence="6" id="KW-1003">Cell membrane</keyword>
<feature type="transmembrane region" description="Helical" evidence="6">
    <location>
        <begin position="112"/>
        <end position="131"/>
    </location>
</feature>
<feature type="transmembrane region" description="Helical" evidence="6">
    <location>
        <begin position="18"/>
        <end position="36"/>
    </location>
</feature>
<dbReference type="InterPro" id="IPR010096">
    <property type="entry name" value="NADH-Q_OxRdtase_suN/2"/>
</dbReference>
<feature type="transmembrane region" description="Helical" evidence="6">
    <location>
        <begin position="84"/>
        <end position="100"/>
    </location>
</feature>
<feature type="transmembrane region" description="Helical" evidence="6">
    <location>
        <begin position="379"/>
        <end position="402"/>
    </location>
</feature>
<evidence type="ECO:0000313" key="9">
    <source>
        <dbReference type="EMBL" id="GLH71056.1"/>
    </source>
</evidence>
<evidence type="ECO:0000256" key="5">
    <source>
        <dbReference type="ARBA" id="ARBA00023136"/>
    </source>
</evidence>
<feature type="transmembrane region" description="Helical" evidence="6">
    <location>
        <begin position="455"/>
        <end position="479"/>
    </location>
</feature>
<evidence type="ECO:0000256" key="3">
    <source>
        <dbReference type="ARBA" id="ARBA00022692"/>
    </source>
</evidence>
<organism evidence="9 10">
    <name type="scientific">Geothrix rubra</name>
    <dbReference type="NCBI Taxonomy" id="2927977"/>
    <lineage>
        <taxon>Bacteria</taxon>
        <taxon>Pseudomonadati</taxon>
        <taxon>Acidobacteriota</taxon>
        <taxon>Holophagae</taxon>
        <taxon>Holophagales</taxon>
        <taxon>Holophagaceae</taxon>
        <taxon>Geothrix</taxon>
    </lineage>
</organism>
<comment type="subunit">
    <text evidence="6">NDH-1 is composed of 14 different subunits. Subunits NuoA, H, J, K, L, M, N constitute the membrane sector of the complex.</text>
</comment>
<dbReference type="Pfam" id="PF00361">
    <property type="entry name" value="Proton_antipo_M"/>
    <property type="match status" value="1"/>
</dbReference>
<feature type="domain" description="NADH:quinone oxidoreductase/Mrp antiporter transmembrane" evidence="8">
    <location>
        <begin position="131"/>
        <end position="427"/>
    </location>
</feature>
<evidence type="ECO:0000256" key="1">
    <source>
        <dbReference type="ARBA" id="ARBA00004127"/>
    </source>
</evidence>
<feature type="transmembrane region" description="Helical" evidence="6">
    <location>
        <begin position="213"/>
        <end position="238"/>
    </location>
</feature>
<evidence type="ECO:0000256" key="7">
    <source>
        <dbReference type="RuleBase" id="RU000320"/>
    </source>
</evidence>
<comment type="subcellular location">
    <subcellularLocation>
        <location evidence="6">Cell membrane</location>
        <topology evidence="6">Multi-pass membrane protein</topology>
    </subcellularLocation>
    <subcellularLocation>
        <location evidence="1">Endomembrane system</location>
        <topology evidence="1">Multi-pass membrane protein</topology>
    </subcellularLocation>
    <subcellularLocation>
        <location evidence="7">Membrane</location>
        <topology evidence="7">Multi-pass membrane protein</topology>
    </subcellularLocation>
</comment>
<dbReference type="EC" id="7.1.1.-" evidence="6"/>
<keyword evidence="6" id="KW-0874">Quinone</keyword>
<keyword evidence="5 6" id="KW-0472">Membrane</keyword>
<keyword evidence="6" id="KW-0520">NAD</keyword>
<keyword evidence="6" id="KW-1278">Translocase</keyword>
<feature type="transmembrane region" description="Helical" evidence="6">
    <location>
        <begin position="414"/>
        <end position="434"/>
    </location>
</feature>
<accession>A0ABQ5Q997</accession>
<feature type="transmembrane region" description="Helical" evidence="6">
    <location>
        <begin position="281"/>
        <end position="300"/>
    </location>
</feature>
<name>A0ABQ5Q997_9BACT</name>
<proteinExistence type="inferred from homology"/>
<feature type="transmembrane region" description="Helical" evidence="6">
    <location>
        <begin position="48"/>
        <end position="64"/>
    </location>
</feature>
<dbReference type="EMBL" id="BSDD01000005">
    <property type="protein sequence ID" value="GLH71056.1"/>
    <property type="molecule type" value="Genomic_DNA"/>
</dbReference>